<name>A0ABZ1KQS9_STRAH</name>
<feature type="compositionally biased region" description="Basic and acidic residues" evidence="1">
    <location>
        <begin position="182"/>
        <end position="196"/>
    </location>
</feature>
<dbReference type="GeneID" id="97282674"/>
<keyword evidence="2" id="KW-0812">Transmembrane</keyword>
<feature type="transmembrane region" description="Helical" evidence="2">
    <location>
        <begin position="260"/>
        <end position="281"/>
    </location>
</feature>
<accession>A0ABZ1KQS9</accession>
<evidence type="ECO:0000313" key="4">
    <source>
        <dbReference type="Proteomes" id="UP001622557"/>
    </source>
</evidence>
<feature type="region of interest" description="Disordered" evidence="1">
    <location>
        <begin position="36"/>
        <end position="256"/>
    </location>
</feature>
<feature type="compositionally biased region" description="Basic and acidic residues" evidence="1">
    <location>
        <begin position="88"/>
        <end position="131"/>
    </location>
</feature>
<evidence type="ECO:0000256" key="1">
    <source>
        <dbReference type="SAM" id="MobiDB-lite"/>
    </source>
</evidence>
<feature type="compositionally biased region" description="Low complexity" evidence="1">
    <location>
        <begin position="36"/>
        <end position="66"/>
    </location>
</feature>
<keyword evidence="2" id="KW-0472">Membrane</keyword>
<organism evidence="3 4">
    <name type="scientific">Streptomyces achromogenes</name>
    <dbReference type="NCBI Taxonomy" id="67255"/>
    <lineage>
        <taxon>Bacteria</taxon>
        <taxon>Bacillati</taxon>
        <taxon>Actinomycetota</taxon>
        <taxon>Actinomycetes</taxon>
        <taxon>Kitasatosporales</taxon>
        <taxon>Streptomycetaceae</taxon>
        <taxon>Streptomyces</taxon>
    </lineage>
</organism>
<evidence type="ECO:0000256" key="2">
    <source>
        <dbReference type="SAM" id="Phobius"/>
    </source>
</evidence>
<keyword evidence="2" id="KW-1133">Transmembrane helix</keyword>
<feature type="compositionally biased region" description="Low complexity" evidence="1">
    <location>
        <begin position="75"/>
        <end position="86"/>
    </location>
</feature>
<keyword evidence="4" id="KW-1185">Reference proteome</keyword>
<reference evidence="3 4" key="1">
    <citation type="submission" date="2022-10" db="EMBL/GenBank/DDBJ databases">
        <title>The complete genomes of actinobacterial strains from the NBC collection.</title>
        <authorList>
            <person name="Joergensen T.S."/>
            <person name="Alvarez Arevalo M."/>
            <person name="Sterndorff E.B."/>
            <person name="Faurdal D."/>
            <person name="Vuksanovic O."/>
            <person name="Mourched A.-S."/>
            <person name="Charusanti P."/>
            <person name="Shaw S."/>
            <person name="Blin K."/>
            <person name="Weber T."/>
        </authorList>
    </citation>
    <scope>NUCLEOTIDE SEQUENCE [LARGE SCALE GENOMIC DNA]</scope>
    <source>
        <strain evidence="3 4">NBC_00156</strain>
    </source>
</reference>
<protein>
    <submittedName>
        <fullName evidence="3">Uncharacterized protein</fullName>
    </submittedName>
</protein>
<evidence type="ECO:0000313" key="3">
    <source>
        <dbReference type="EMBL" id="WTQ82370.1"/>
    </source>
</evidence>
<dbReference type="EMBL" id="CP108164">
    <property type="protein sequence ID" value="WTQ82370.1"/>
    <property type="molecule type" value="Genomic_DNA"/>
</dbReference>
<dbReference type="RefSeq" id="WP_405448452.1">
    <property type="nucleotide sequence ID" value="NZ_CP108164.1"/>
</dbReference>
<sequence length="286" mass="29395">MTPRLRLTLRCLRLPAVLTAAALPWYGIAVVHGSPPAHAAEAGPAPASAPGHGEGRPGPARDAPPGRSVPKHPSPGHSAGAHPAGARPDARHPDADHGTPQREHPKQDHTDPDDGERDHSGQKHPGHDRPGRGPAASSGHAQKDPEDPATPVPTPSDSASASVHPYRSLAWTEPTRAGSRAGEGRMRPGRPDRPAAEDEDDSATATPAVQPAEPETTDVPAASEGPGREAGPGSVPPAPRPGTRQASRQSEAVTEPGLRFLPLGSGLVLIGLGLGLALLGLRLRRS</sequence>
<gene>
    <name evidence="3" type="ORF">OG350_19590</name>
</gene>
<dbReference type="Proteomes" id="UP001622557">
    <property type="component" value="Chromosome"/>
</dbReference>
<proteinExistence type="predicted"/>